<dbReference type="GO" id="GO:0004527">
    <property type="term" value="F:exonuclease activity"/>
    <property type="evidence" value="ECO:0007669"/>
    <property type="project" value="UniProtKB-KW"/>
</dbReference>
<dbReference type="GO" id="GO:0006281">
    <property type="term" value="P:DNA repair"/>
    <property type="evidence" value="ECO:0007669"/>
    <property type="project" value="UniProtKB-KW"/>
</dbReference>
<evidence type="ECO:0000256" key="4">
    <source>
        <dbReference type="ARBA" id="ARBA00022763"/>
    </source>
</evidence>
<protein>
    <submittedName>
        <fullName evidence="11">Phospholipase D/nuclease</fullName>
    </submittedName>
</protein>
<organism evidence="11 12">
    <name type="scientific">Hesseltinella vesiculosa</name>
    <dbReference type="NCBI Taxonomy" id="101127"/>
    <lineage>
        <taxon>Eukaryota</taxon>
        <taxon>Fungi</taxon>
        <taxon>Fungi incertae sedis</taxon>
        <taxon>Mucoromycota</taxon>
        <taxon>Mucoromycotina</taxon>
        <taxon>Mucoromycetes</taxon>
        <taxon>Mucorales</taxon>
        <taxon>Cunninghamellaceae</taxon>
        <taxon>Hesseltinella</taxon>
    </lineage>
</organism>
<evidence type="ECO:0000313" key="11">
    <source>
        <dbReference type="EMBL" id="ORX51710.1"/>
    </source>
</evidence>
<dbReference type="Pfam" id="PF06087">
    <property type="entry name" value="Tyr-DNA_phospho"/>
    <property type="match status" value="1"/>
</dbReference>
<keyword evidence="8" id="KW-0539">Nucleus</keyword>
<dbReference type="Gene3D" id="3.30.870.10">
    <property type="entry name" value="Endonuclease Chain A"/>
    <property type="match status" value="2"/>
</dbReference>
<dbReference type="Proteomes" id="UP000242146">
    <property type="component" value="Unassembled WGS sequence"/>
</dbReference>
<feature type="binding site" evidence="10">
    <location>
        <position position="29"/>
    </location>
    <ligand>
        <name>substrate</name>
    </ligand>
</feature>
<keyword evidence="5" id="KW-0378">Hydrolase</keyword>
<dbReference type="GO" id="GO:0005634">
    <property type="term" value="C:nucleus"/>
    <property type="evidence" value="ECO:0007669"/>
    <property type="project" value="UniProtKB-SubCell"/>
</dbReference>
<reference evidence="11 12" key="1">
    <citation type="submission" date="2016-07" db="EMBL/GenBank/DDBJ databases">
        <title>Pervasive Adenine N6-methylation of Active Genes in Fungi.</title>
        <authorList>
            <consortium name="DOE Joint Genome Institute"/>
            <person name="Mondo S.J."/>
            <person name="Dannebaum R.O."/>
            <person name="Kuo R.C."/>
            <person name="Labutti K."/>
            <person name="Haridas S."/>
            <person name="Kuo A."/>
            <person name="Salamov A."/>
            <person name="Ahrendt S.R."/>
            <person name="Lipzen A."/>
            <person name="Sullivan W."/>
            <person name="Andreopoulos W.B."/>
            <person name="Clum A."/>
            <person name="Lindquist E."/>
            <person name="Daum C."/>
            <person name="Ramamoorthy G.K."/>
            <person name="Gryganskyi A."/>
            <person name="Culley D."/>
            <person name="Magnuson J.K."/>
            <person name="James T.Y."/>
            <person name="O'Malley M.A."/>
            <person name="Stajich J.E."/>
            <person name="Spatafora J.W."/>
            <person name="Visel A."/>
            <person name="Grigoriev I.V."/>
        </authorList>
    </citation>
    <scope>NUCLEOTIDE SEQUENCE [LARGE SCALE GENOMIC DNA]</scope>
    <source>
        <strain evidence="11 12">NRRL 3301</strain>
    </source>
</reference>
<evidence type="ECO:0000313" key="12">
    <source>
        <dbReference type="Proteomes" id="UP000242146"/>
    </source>
</evidence>
<comment type="subcellular location">
    <subcellularLocation>
        <location evidence="1">Nucleus</location>
    </subcellularLocation>
</comment>
<dbReference type="InterPro" id="IPR010347">
    <property type="entry name" value="Tdp1"/>
</dbReference>
<dbReference type="GO" id="GO:0003690">
    <property type="term" value="F:double-stranded DNA binding"/>
    <property type="evidence" value="ECO:0007669"/>
    <property type="project" value="TreeGrafter"/>
</dbReference>
<evidence type="ECO:0000256" key="8">
    <source>
        <dbReference type="ARBA" id="ARBA00023242"/>
    </source>
</evidence>
<keyword evidence="3" id="KW-0540">Nuclease</keyword>
<evidence type="ECO:0000256" key="3">
    <source>
        <dbReference type="ARBA" id="ARBA00022722"/>
    </source>
</evidence>
<dbReference type="PANTHER" id="PTHR12415">
    <property type="entry name" value="TYROSYL-DNA PHOSPHODIESTERASE 1"/>
    <property type="match status" value="1"/>
</dbReference>
<dbReference type="OrthoDB" id="47785at2759"/>
<keyword evidence="12" id="KW-1185">Reference proteome</keyword>
<dbReference type="GO" id="GO:0017005">
    <property type="term" value="F:3'-tyrosyl-DNA phosphodiesterase activity"/>
    <property type="evidence" value="ECO:0007669"/>
    <property type="project" value="TreeGrafter"/>
</dbReference>
<dbReference type="PANTHER" id="PTHR12415:SF0">
    <property type="entry name" value="TYROSYL-DNA PHOSPHODIESTERASE 1"/>
    <property type="match status" value="1"/>
</dbReference>
<feature type="active site" description="Nucleophile" evidence="9">
    <location>
        <position position="27"/>
    </location>
</feature>
<feature type="binding site" evidence="10">
    <location>
        <position position="259"/>
    </location>
    <ligand>
        <name>substrate</name>
    </ligand>
</feature>
<dbReference type="GO" id="GO:0003697">
    <property type="term" value="F:single-stranded DNA binding"/>
    <property type="evidence" value="ECO:0007669"/>
    <property type="project" value="TreeGrafter"/>
</dbReference>
<gene>
    <name evidence="11" type="ORF">DM01DRAFT_1289524</name>
</gene>
<dbReference type="SUPFAM" id="SSF56024">
    <property type="entry name" value="Phospholipase D/nuclease"/>
    <property type="match status" value="2"/>
</dbReference>
<evidence type="ECO:0000256" key="6">
    <source>
        <dbReference type="ARBA" id="ARBA00022839"/>
    </source>
</evidence>
<keyword evidence="6" id="KW-0269">Exonuclease</keyword>
<evidence type="ECO:0000256" key="2">
    <source>
        <dbReference type="ARBA" id="ARBA00010205"/>
    </source>
</evidence>
<feature type="active site" description="Proton donor/acceptor" evidence="9">
    <location>
        <position position="257"/>
    </location>
</feature>
<comment type="caution">
    <text evidence="11">The sequence shown here is derived from an EMBL/GenBank/DDBJ whole genome shotgun (WGS) entry which is preliminary data.</text>
</comment>
<dbReference type="EMBL" id="MCGT01000020">
    <property type="protein sequence ID" value="ORX51710.1"/>
    <property type="molecule type" value="Genomic_DNA"/>
</dbReference>
<evidence type="ECO:0000256" key="5">
    <source>
        <dbReference type="ARBA" id="ARBA00022801"/>
    </source>
</evidence>
<dbReference type="AlphaFoldDB" id="A0A1X2GE93"/>
<accession>A0A1X2GE93</accession>
<name>A0A1X2GE93_9FUNG</name>
<dbReference type="STRING" id="101127.A0A1X2GE93"/>
<proteinExistence type="inferred from homology"/>
<evidence type="ECO:0000256" key="1">
    <source>
        <dbReference type="ARBA" id="ARBA00004123"/>
    </source>
</evidence>
<evidence type="ECO:0000256" key="7">
    <source>
        <dbReference type="ARBA" id="ARBA00023204"/>
    </source>
</evidence>
<keyword evidence="4" id="KW-0227">DNA damage</keyword>
<sequence>MKGVLDSSGKRVVIQPPLHNERYGCFHPKLMLLFYEGSMRVVIGSANLVSEPYDYNELDNVVFIQDFPERPSTDPPCGINDLPQFARDIADLLDRMQVPRSVKQTLAKYDFSKAKAKIVASVSGVFEGDDDYKKFGHPRLATVIEQIGAADPLRPPRVEMQTSSLGAMTVQYLNELYTSFSGRDPYDNPAMRKMYKKPTSLPPINIVFPTWQTVERSKLGPPGAGTIFLSSEHWAKPTFPKSVMCDAISHRSGTLMHTKHVTFVYVMSCRSHNATAAAWGRLTLSKEKLPKLTMSNWELGVVLPMDKNSEYPSPYVRPAPKYRSDQQPWLQDLYHGFS</sequence>
<keyword evidence="7" id="KW-0234">DNA repair</keyword>
<comment type="similarity">
    <text evidence="2">Belongs to the tyrosyl-DNA phosphodiesterase family.</text>
</comment>
<evidence type="ECO:0000256" key="10">
    <source>
        <dbReference type="PIRSR" id="PIRSR610347-2"/>
    </source>
</evidence>
<evidence type="ECO:0000256" key="9">
    <source>
        <dbReference type="PIRSR" id="PIRSR610347-1"/>
    </source>
</evidence>